<dbReference type="EMBL" id="ALPT02000008">
    <property type="protein sequence ID" value="KGA98559.1"/>
    <property type="molecule type" value="Genomic_DNA"/>
</dbReference>
<evidence type="ECO:0000313" key="9">
    <source>
        <dbReference type="EMBL" id="KGA98559.1"/>
    </source>
</evidence>
<dbReference type="PANTHER" id="PTHR34582:SF7">
    <property type="entry name" value="UPF0702 TRANSMEMBRANE PROTEIN YDFS"/>
    <property type="match status" value="1"/>
</dbReference>
<reference evidence="10 12" key="2">
    <citation type="submission" date="2014-01" db="EMBL/GenBank/DDBJ databases">
        <title>Draft genome sequencing of Bacillus alcalophilus CGMCC 1.3604.</title>
        <authorList>
            <person name="Yang J."/>
            <person name="Diao L."/>
            <person name="Yang S."/>
        </authorList>
    </citation>
    <scope>NUCLEOTIDE SEQUENCE [LARGE SCALE GENOMIC DNA]</scope>
    <source>
        <strain evidence="10 12">CGMCC 1.3604</strain>
    </source>
</reference>
<proteinExistence type="inferred from homology"/>
<evidence type="ECO:0000256" key="7">
    <source>
        <dbReference type="SAM" id="Phobius"/>
    </source>
</evidence>
<gene>
    <name evidence="10" type="ORF">AJ85_19185</name>
    <name evidence="9" type="ORF">BALCAV_0203470</name>
</gene>
<feature type="domain" description="YetF C-terminal" evidence="8">
    <location>
        <begin position="82"/>
        <end position="210"/>
    </location>
</feature>
<evidence type="ECO:0000256" key="5">
    <source>
        <dbReference type="ARBA" id="ARBA00022989"/>
    </source>
</evidence>
<dbReference type="InterPro" id="IPR012452">
    <property type="entry name" value="DUF1657"/>
</dbReference>
<dbReference type="InterPro" id="IPR007353">
    <property type="entry name" value="DUF421"/>
</dbReference>
<dbReference type="InterPro" id="IPR023090">
    <property type="entry name" value="UPF0702_alpha/beta_dom_sf"/>
</dbReference>
<keyword evidence="5 7" id="KW-1133">Transmembrane helix</keyword>
<evidence type="ECO:0000256" key="1">
    <source>
        <dbReference type="ARBA" id="ARBA00004651"/>
    </source>
</evidence>
<dbReference type="RefSeq" id="WP_004428343.1">
    <property type="nucleotide sequence ID" value="NZ_ALPT02000008.1"/>
</dbReference>
<comment type="subcellular location">
    <subcellularLocation>
        <location evidence="1">Cell membrane</location>
        <topology evidence="1">Multi-pass membrane protein</topology>
    </subcellularLocation>
</comment>
<dbReference type="AlphaFoldDB" id="A0A094WLC1"/>
<dbReference type="OrthoDB" id="9778331at2"/>
<protein>
    <submittedName>
        <fullName evidence="9">Membrane protein</fullName>
    </submittedName>
</protein>
<keyword evidence="6 7" id="KW-0472">Membrane</keyword>
<comment type="similarity">
    <text evidence="2">Belongs to the UPF0702 family.</text>
</comment>
<evidence type="ECO:0000256" key="4">
    <source>
        <dbReference type="ARBA" id="ARBA00022692"/>
    </source>
</evidence>
<dbReference type="eggNOG" id="COG2323">
    <property type="taxonomic scope" value="Bacteria"/>
</dbReference>
<dbReference type="Proteomes" id="UP000297014">
    <property type="component" value="Unassembled WGS sequence"/>
</dbReference>
<reference evidence="9 11" key="1">
    <citation type="journal article" date="2014" name="Genome Announc.">
        <title>Draft Genome Sequence of Bacillus alcalophilus AV1934, a Classic Alkaliphile Isolated from Human Feces in 1934.</title>
        <authorList>
            <person name="Attie O."/>
            <person name="Jayaprakash A."/>
            <person name="Shah H."/>
            <person name="Paulsen I.T."/>
            <person name="Morino M."/>
            <person name="Takahashi Y."/>
            <person name="Narumi I."/>
            <person name="Sachidanandam R."/>
            <person name="Satoh K."/>
            <person name="Ito M."/>
            <person name="Krulwich T.A."/>
        </authorList>
    </citation>
    <scope>NUCLEOTIDE SEQUENCE [LARGE SCALE GENOMIC DNA]</scope>
    <source>
        <strain evidence="9 11">AV1934</strain>
    </source>
</reference>
<organism evidence="9 11">
    <name type="scientific">Alkalihalobacillus alcalophilus ATCC 27647 = CGMCC 1.3604</name>
    <dbReference type="NCBI Taxonomy" id="1218173"/>
    <lineage>
        <taxon>Bacteria</taxon>
        <taxon>Bacillati</taxon>
        <taxon>Bacillota</taxon>
        <taxon>Bacilli</taxon>
        <taxon>Bacillales</taxon>
        <taxon>Bacillaceae</taxon>
        <taxon>Alkalihalobacillus</taxon>
    </lineage>
</organism>
<feature type="transmembrane region" description="Helical" evidence="7">
    <location>
        <begin position="38"/>
        <end position="55"/>
    </location>
</feature>
<keyword evidence="3" id="KW-1003">Cell membrane</keyword>
<dbReference type="GO" id="GO:0005886">
    <property type="term" value="C:plasma membrane"/>
    <property type="evidence" value="ECO:0007669"/>
    <property type="project" value="UniProtKB-SubCell"/>
</dbReference>
<accession>A0A094WLC1</accession>
<dbReference type="PANTHER" id="PTHR34582">
    <property type="entry name" value="UPF0702 TRANSMEMBRANE PROTEIN YCAP"/>
    <property type="match status" value="1"/>
</dbReference>
<evidence type="ECO:0000256" key="2">
    <source>
        <dbReference type="ARBA" id="ARBA00006448"/>
    </source>
</evidence>
<evidence type="ECO:0000256" key="6">
    <source>
        <dbReference type="ARBA" id="ARBA00023136"/>
    </source>
</evidence>
<keyword evidence="4 7" id="KW-0812">Transmembrane</keyword>
<dbReference type="Proteomes" id="UP000002754">
    <property type="component" value="Unassembled WGS sequence"/>
</dbReference>
<dbReference type="Pfam" id="PF04239">
    <property type="entry name" value="DUF421"/>
    <property type="match status" value="1"/>
</dbReference>
<dbReference type="EMBL" id="JALP01000256">
    <property type="protein sequence ID" value="THG89178.1"/>
    <property type="molecule type" value="Genomic_DNA"/>
</dbReference>
<feature type="transmembrane region" description="Helical" evidence="7">
    <location>
        <begin position="61"/>
        <end position="79"/>
    </location>
</feature>
<evidence type="ECO:0000259" key="8">
    <source>
        <dbReference type="Pfam" id="PF04239"/>
    </source>
</evidence>
<comment type="caution">
    <text evidence="9">The sequence shown here is derived from an EMBL/GenBank/DDBJ whole genome shotgun (WGS) entry which is preliminary data.</text>
</comment>
<sequence>MPGWVEIIVRSIVAIILLYIVSKMIVKKPIGESSFFEFALLTSIVIIAAISATMLTIPSALAFTALFVWSAVTALIYYLSVKSAKFRVFLFGRGTPVIQGGKILEDALNKQHLTGDELMRKLRKKDVFQFADVEFALLETNGELNVLLKEDKKQAVARSSAKKNKQPETVVADGRILDQNLGNRGLNRDWLQTQLAKQDVSLESVFLAQIDANGDLYVDLFDDSLQQQDPVTIPLLKATLQKVQADLQLYSLDTDNPTAKAMFKKCAEEMNEAYLEIERDLR</sequence>
<evidence type="ECO:0000313" key="12">
    <source>
        <dbReference type="Proteomes" id="UP000297014"/>
    </source>
</evidence>
<keyword evidence="11" id="KW-1185">Reference proteome</keyword>
<evidence type="ECO:0000256" key="3">
    <source>
        <dbReference type="ARBA" id="ARBA00022475"/>
    </source>
</evidence>
<dbReference type="Gene3D" id="3.30.240.20">
    <property type="entry name" value="bsu07140 like domains"/>
    <property type="match status" value="2"/>
</dbReference>
<evidence type="ECO:0000313" key="11">
    <source>
        <dbReference type="Proteomes" id="UP000002754"/>
    </source>
</evidence>
<dbReference type="Pfam" id="PF07870">
    <property type="entry name" value="DUF1657"/>
    <property type="match status" value="1"/>
</dbReference>
<feature type="transmembrane region" description="Helical" evidence="7">
    <location>
        <begin position="7"/>
        <end position="26"/>
    </location>
</feature>
<name>A0A094WLC1_ALKAL</name>
<dbReference type="STRING" id="1218173.BALCAV_0203470"/>
<evidence type="ECO:0000313" key="10">
    <source>
        <dbReference type="EMBL" id="THG89178.1"/>
    </source>
</evidence>